<sequence>MDLHKHHTDNYILRNAVSCLLNETRYHCSVIRDFNLPTAFLMENTKLPVKKKKGRTSSSARSKRNKDKERKRKQRALQKNEEMKDDPEKSSAIRFRTLYKTSSTYREKKLAYSRDKYSSNLPYKIAKKLALKKKYKTNIQFQKARKDYIKNKYQSNVSYQQSQRDYIKKKYKTNILFKQSQKHYSTMKYRLNNLFKFAVKKARAERYASDIDFKHKVKALNLIRYRRNVLIREKYKKRQRERYRRELQYREKKISLVRARRLNSGNNIAAWFRQQVRDGLIYICSVCIKLKFKKQVVKLDIEKYLKKGKQSAAVANRCITFEFKLSCTADCPIKCETINHKLWICYTCHRHLLKSEVPADASANGLQLMPIPEELKSLNLLEKQLISQRIPFMKLVQLPKGNQRGIIGPCVSIPTDIQKTVNILPRSDDETQLVRCKLKRKQSYVGYSQYAFISTKKICKALEYLKECNPFYKDTSVNQTWQDGFSPDFEELTTPDEDNECNPDIFKRPDINMQQSEEDPQADEDENVKDRGFPSDTCLQPVDIGQEILDQHFDDIFCVAPGEGSTPVSMMQEEGNEAMSFPAQFPKGSFGSYDSKRQVHLTRLRYFHTRLLSGDKRFSSDSAYIFYAQYLSELEQVISKVSIALRKSTVKDMTGNAITASSLTDRNQLKSLLSTDQGYKFLTPIRGTPPYWQSALKDLLATVRQLGIPTWFATFSAADMRWTEVLQLLVEQQKSEQKLEDLDWNGKSEVLRNNPVMNAVMFDHRFHTFLKDIIIKRKIIGNVKDHFHRIEFQQRGSPHAHCLFWIEDAPVIDTDDDKTVCDFVDKYVSCQIPDKTVDPELHSIVTSVQQHSKNHSKSCKKKGTTCRFNFPRPPSKKTFISRRQSLTDPSIKKSPQQMKDYAQSILHRLWTVLHDEHLENITTQNLFDAAGITQKEFEDASNILTKRNSVTLVRTPSDLWINQYNPDLLRCWNANMDIQFITDVYACVVYIISYISKAEREMGVVLQNASKEAAEGNCDAQQAMKKIGGAYFREREVSAQEAVYRVCGLHLKECSRKVQFVPVGDNPIKMSLPLHVIQKKANQLDDNNIWMPSLYDKYKARPAKMVFENVCYASFCSEYYVLSPSQIPKNPEKSQVYELQNGFGSIKKRARTDSAVIKYPRFSSEKSPELYFQSNLQLFLPHRTEDQLKPLQFHTYKEMYSNGAVLIPPETELQNVKSIVDANRQLFEKNAEALEEAEDMLLADEPQEDAWALIAPEAEAERLEGQQDRKQIDEEDRVEIPELDIKTKKSQQGNDIEIRQTVCPAPQIKTFMQQLNREQKDVFYRIRQWCIDKVNGKNPEPFRIFINGGAGTGKSHLIKCLFYEMTKILSPYSANPDDIVVLLTAPTATAAFNIGGTTLHQAFSLPQSLPFPYIYLRDDSVNKLRSKLQNLSILIIDEISMVGQRSLLYVNERLRQIKQSGNAPFGNICVIAVGDFFQLPPVKQKCIYDIRPESSFPLWSSNFSLVELKQVMRQKDDLVFAHLLNRLRVKRKDQHISLRDEALLKLCENHTITPETLHIFGTNKEVDLHNNQLIESVCKITQTICAQDYDKHPQTGRLAQKDQPYDTSHDYLPAHLIVGPKARVMLIRNVDVACGLVNGAIGTITEVLPPKRGLSMPQGVMVLFDNDRICQDKTSLRPKHQPIMISKFEENLPKKAVRFQFPLRLAWGCTIHKVQGLTTDAAVVSLKNIFAPGMSYVALSRVTSMAGLTIKDFDEKNIYCNEQICKALKQMPLYLTVRDKPIQQNNMVIILHNIQGLIPHINDIRSNSDVLSANFLCLTETWLEKKTQPCLKGFNFLHKDRFSSYPSQKNVFKQLKRKTHGGVGIYIGNDQQCSPITLESVNMECIVIFIKEINTNLVLIYRTETYTSPVFLEELHELLFSLPQENENTSTIVLGDFNQDILKKNSSIEQFMAKQGFAQIVTNPTTDGNTLIDHVYLHGNLQISVE</sequence>
<evidence type="ECO:0000256" key="1">
    <source>
        <dbReference type="RuleBase" id="RU363044"/>
    </source>
</evidence>
<dbReference type="Pfam" id="PF14214">
    <property type="entry name" value="Helitron_like_N"/>
    <property type="match status" value="1"/>
</dbReference>
<keyword evidence="1" id="KW-0067">ATP-binding</keyword>
<dbReference type="InterPro" id="IPR027417">
    <property type="entry name" value="P-loop_NTPase"/>
</dbReference>
<evidence type="ECO:0000259" key="3">
    <source>
        <dbReference type="SMART" id="SM00382"/>
    </source>
</evidence>
<dbReference type="Gene3D" id="3.60.10.10">
    <property type="entry name" value="Endonuclease/exonuclease/phosphatase"/>
    <property type="match status" value="1"/>
</dbReference>
<feature type="non-terminal residue" evidence="4">
    <location>
        <position position="1986"/>
    </location>
</feature>
<dbReference type="InterPro" id="IPR025476">
    <property type="entry name" value="Helitron_helicase-like"/>
</dbReference>
<comment type="caution">
    <text evidence="4">The sequence shown here is derived from an EMBL/GenBank/DDBJ whole genome shotgun (WGS) entry which is preliminary data.</text>
</comment>
<dbReference type="InterPro" id="IPR046700">
    <property type="entry name" value="DUF6570"/>
</dbReference>
<feature type="region of interest" description="Disordered" evidence="2">
    <location>
        <begin position="47"/>
        <end position="89"/>
    </location>
</feature>
<dbReference type="EC" id="5.6.2.3" evidence="1"/>
<evidence type="ECO:0000256" key="2">
    <source>
        <dbReference type="SAM" id="MobiDB-lite"/>
    </source>
</evidence>
<dbReference type="GO" id="GO:0016787">
    <property type="term" value="F:hydrolase activity"/>
    <property type="evidence" value="ECO:0007669"/>
    <property type="project" value="UniProtKB-KW"/>
</dbReference>
<dbReference type="Pfam" id="PF05970">
    <property type="entry name" value="PIF1"/>
    <property type="match status" value="1"/>
</dbReference>
<dbReference type="SUPFAM" id="SSF52540">
    <property type="entry name" value="P-loop containing nucleoside triphosphate hydrolases"/>
    <property type="match status" value="2"/>
</dbReference>
<keyword evidence="1" id="KW-0233">DNA recombination</keyword>
<keyword evidence="1" id="KW-0378">Hydrolase</keyword>
<dbReference type="SUPFAM" id="SSF56219">
    <property type="entry name" value="DNase I-like"/>
    <property type="match status" value="1"/>
</dbReference>
<dbReference type="Gene3D" id="3.40.50.300">
    <property type="entry name" value="P-loop containing nucleotide triphosphate hydrolases"/>
    <property type="match status" value="1"/>
</dbReference>
<proteinExistence type="inferred from homology"/>
<gene>
    <name evidence="4" type="ORF">MGAL_10B008130</name>
</gene>
<dbReference type="OrthoDB" id="10040528at2759"/>
<dbReference type="CDD" id="cd18809">
    <property type="entry name" value="SF1_C_RecD"/>
    <property type="match status" value="1"/>
</dbReference>
<evidence type="ECO:0000313" key="5">
    <source>
        <dbReference type="Proteomes" id="UP000596742"/>
    </source>
</evidence>
<dbReference type="SMART" id="SM00382">
    <property type="entry name" value="AAA"/>
    <property type="match status" value="1"/>
</dbReference>
<dbReference type="InterPro" id="IPR049163">
    <property type="entry name" value="Pif1-like_2B_dom"/>
</dbReference>
<keyword evidence="1" id="KW-0227">DNA damage</keyword>
<accession>A0A8B6FJ65</accession>
<dbReference type="InterPro" id="IPR010285">
    <property type="entry name" value="DNA_helicase_pif1-like_DEAD"/>
</dbReference>
<keyword evidence="1" id="KW-0547">Nucleotide-binding</keyword>
<dbReference type="GO" id="GO:0006310">
    <property type="term" value="P:DNA recombination"/>
    <property type="evidence" value="ECO:0007669"/>
    <property type="project" value="UniProtKB-KW"/>
</dbReference>
<dbReference type="Pfam" id="PF21530">
    <property type="entry name" value="Pif1_2B_dom"/>
    <property type="match status" value="1"/>
</dbReference>
<evidence type="ECO:0000313" key="4">
    <source>
        <dbReference type="EMBL" id="VDI50596.1"/>
    </source>
</evidence>
<comment type="catalytic activity">
    <reaction evidence="1">
        <text>ATP + H2O = ADP + phosphate + H(+)</text>
        <dbReference type="Rhea" id="RHEA:13065"/>
        <dbReference type="ChEBI" id="CHEBI:15377"/>
        <dbReference type="ChEBI" id="CHEBI:15378"/>
        <dbReference type="ChEBI" id="CHEBI:30616"/>
        <dbReference type="ChEBI" id="CHEBI:43474"/>
        <dbReference type="ChEBI" id="CHEBI:456216"/>
        <dbReference type="EC" id="5.6.2.3"/>
    </reaction>
</comment>
<dbReference type="InterPro" id="IPR051055">
    <property type="entry name" value="PIF1_helicase"/>
</dbReference>
<keyword evidence="1" id="KW-0347">Helicase</keyword>
<feature type="compositionally biased region" description="Basic residues" evidence="2">
    <location>
        <begin position="48"/>
        <end position="76"/>
    </location>
</feature>
<reference evidence="4" key="1">
    <citation type="submission" date="2018-11" db="EMBL/GenBank/DDBJ databases">
        <authorList>
            <person name="Alioto T."/>
            <person name="Alioto T."/>
        </authorList>
    </citation>
    <scope>NUCLEOTIDE SEQUENCE</scope>
</reference>
<dbReference type="GO" id="GO:0043139">
    <property type="term" value="F:5'-3' DNA helicase activity"/>
    <property type="evidence" value="ECO:0007669"/>
    <property type="project" value="UniProtKB-EC"/>
</dbReference>
<dbReference type="InterPro" id="IPR003593">
    <property type="entry name" value="AAA+_ATPase"/>
</dbReference>
<comment type="similarity">
    <text evidence="1">Belongs to the helicase family.</text>
</comment>
<dbReference type="GO" id="GO:0006281">
    <property type="term" value="P:DNA repair"/>
    <property type="evidence" value="ECO:0007669"/>
    <property type="project" value="UniProtKB-KW"/>
</dbReference>
<dbReference type="EMBL" id="UYJE01006963">
    <property type="protein sequence ID" value="VDI50596.1"/>
    <property type="molecule type" value="Genomic_DNA"/>
</dbReference>
<dbReference type="PANTHER" id="PTHR47642">
    <property type="entry name" value="ATP-DEPENDENT DNA HELICASE"/>
    <property type="match status" value="1"/>
</dbReference>
<dbReference type="Pfam" id="PF20209">
    <property type="entry name" value="DUF6570"/>
    <property type="match status" value="1"/>
</dbReference>
<dbReference type="InterPro" id="IPR036691">
    <property type="entry name" value="Endo/exonu/phosph_ase_sf"/>
</dbReference>
<comment type="cofactor">
    <cofactor evidence="1">
        <name>Mg(2+)</name>
        <dbReference type="ChEBI" id="CHEBI:18420"/>
    </cofactor>
</comment>
<feature type="compositionally biased region" description="Basic and acidic residues" evidence="2">
    <location>
        <begin position="78"/>
        <end position="89"/>
    </location>
</feature>
<dbReference type="Proteomes" id="UP000596742">
    <property type="component" value="Unassembled WGS sequence"/>
</dbReference>
<dbReference type="GO" id="GO:0005524">
    <property type="term" value="F:ATP binding"/>
    <property type="evidence" value="ECO:0007669"/>
    <property type="project" value="UniProtKB-KW"/>
</dbReference>
<keyword evidence="5" id="KW-1185">Reference proteome</keyword>
<feature type="domain" description="AAA+ ATPase" evidence="3">
    <location>
        <begin position="1340"/>
        <end position="1493"/>
    </location>
</feature>
<protein>
    <recommendedName>
        <fullName evidence="1">ATP-dependent DNA helicase</fullName>
        <ecNumber evidence="1">5.6.2.3</ecNumber>
    </recommendedName>
</protein>
<dbReference type="GO" id="GO:0000723">
    <property type="term" value="P:telomere maintenance"/>
    <property type="evidence" value="ECO:0007669"/>
    <property type="project" value="InterPro"/>
</dbReference>
<name>A0A8B6FJ65_MYTGA</name>
<keyword evidence="1" id="KW-0234">DNA repair</keyword>
<organism evidence="4 5">
    <name type="scientific">Mytilus galloprovincialis</name>
    <name type="common">Mediterranean mussel</name>
    <dbReference type="NCBI Taxonomy" id="29158"/>
    <lineage>
        <taxon>Eukaryota</taxon>
        <taxon>Metazoa</taxon>
        <taxon>Spiralia</taxon>
        <taxon>Lophotrochozoa</taxon>
        <taxon>Mollusca</taxon>
        <taxon>Bivalvia</taxon>
        <taxon>Autobranchia</taxon>
        <taxon>Pteriomorphia</taxon>
        <taxon>Mytilida</taxon>
        <taxon>Mytiloidea</taxon>
        <taxon>Mytilidae</taxon>
        <taxon>Mytilinae</taxon>
        <taxon>Mytilus</taxon>
    </lineage>
</organism>
<dbReference type="PANTHER" id="PTHR47642:SF3">
    <property type="entry name" value="ATP-DEPENDENT DNA HELICASE"/>
    <property type="match status" value="1"/>
</dbReference>